<protein>
    <submittedName>
        <fullName evidence="3">Uncharacterized protein</fullName>
    </submittedName>
</protein>
<evidence type="ECO:0000313" key="3">
    <source>
        <dbReference type="EMBL" id="MBN8659238.1"/>
    </source>
</evidence>
<name>A0A8J7PFR1_9BACT</name>
<feature type="coiled-coil region" evidence="1">
    <location>
        <begin position="22"/>
        <end position="50"/>
    </location>
</feature>
<proteinExistence type="predicted"/>
<gene>
    <name evidence="3" type="ORF">J0M35_02670</name>
</gene>
<reference evidence="3" key="1">
    <citation type="submission" date="2021-02" db="EMBL/GenBank/DDBJ databases">
        <title>Genome-Resolved Metagenomics of a Microbial Community Performing Photosynthetic Biological Nutrient Removal.</title>
        <authorList>
            <person name="Mcdaniel E.A."/>
        </authorList>
    </citation>
    <scope>NUCLEOTIDE SEQUENCE</scope>
    <source>
        <strain evidence="3">UWPOB_OBS1</strain>
    </source>
</reference>
<accession>A0A8J7PFR1</accession>
<evidence type="ECO:0000256" key="2">
    <source>
        <dbReference type="SAM" id="MobiDB-lite"/>
    </source>
</evidence>
<dbReference type="Proteomes" id="UP000664277">
    <property type="component" value="Unassembled WGS sequence"/>
</dbReference>
<evidence type="ECO:0000256" key="1">
    <source>
        <dbReference type="SAM" id="Coils"/>
    </source>
</evidence>
<comment type="caution">
    <text evidence="3">The sequence shown here is derived from an EMBL/GenBank/DDBJ whole genome shotgun (WGS) entry which is preliminary data.</text>
</comment>
<feature type="region of interest" description="Disordered" evidence="2">
    <location>
        <begin position="126"/>
        <end position="158"/>
    </location>
</feature>
<dbReference type="EMBL" id="JAFLCK010000002">
    <property type="protein sequence ID" value="MBN8659238.1"/>
    <property type="molecule type" value="Genomic_DNA"/>
</dbReference>
<keyword evidence="1" id="KW-0175">Coiled coil</keyword>
<feature type="compositionally biased region" description="Acidic residues" evidence="2">
    <location>
        <begin position="128"/>
        <end position="140"/>
    </location>
</feature>
<dbReference type="AlphaFoldDB" id="A0A8J7PFR1"/>
<sequence length="158" mass="17464">MSDRTKLLKKAVLTSVGASSNVERVKDALKEAMQDLVKVGQELIDDLEEKGKIKTESAQSFLKGLSDEAAKRTGGLEKKVSNKFQKKVRDAAREFGFVSLEQYEEVVERLKALENHLGITPPVKCEEEPVDCEVEAEVEGENGASEEGGRKKKGKRND</sequence>
<organism evidence="3 4">
    <name type="scientific">Candidatus Obscuribacter phosphatis</name>
    <dbReference type="NCBI Taxonomy" id="1906157"/>
    <lineage>
        <taxon>Bacteria</taxon>
        <taxon>Bacillati</taxon>
        <taxon>Candidatus Melainabacteria</taxon>
        <taxon>Candidatus Obscuribacterales</taxon>
        <taxon>Candidatus Obscuribacteraceae</taxon>
        <taxon>Candidatus Obscuribacter</taxon>
    </lineage>
</organism>
<evidence type="ECO:0000313" key="4">
    <source>
        <dbReference type="Proteomes" id="UP000664277"/>
    </source>
</evidence>